<dbReference type="Pfam" id="PF25164">
    <property type="entry name" value="CoiA_N"/>
    <property type="match status" value="1"/>
</dbReference>
<protein>
    <recommendedName>
        <fullName evidence="6">Competence protein CoiA</fullName>
    </recommendedName>
</protein>
<evidence type="ECO:0000313" key="5">
    <source>
        <dbReference type="Proteomes" id="UP000050331"/>
    </source>
</evidence>
<dbReference type="PIRSF" id="PIRSF007487">
    <property type="entry name" value="Competence-induced_CoiA_bac"/>
    <property type="match status" value="1"/>
</dbReference>
<dbReference type="EMBL" id="CP013862">
    <property type="protein sequence ID" value="ALX48634.1"/>
    <property type="molecule type" value="Genomic_DNA"/>
</dbReference>
<dbReference type="InterPro" id="IPR010330">
    <property type="entry name" value="CoiA_nuc"/>
</dbReference>
<dbReference type="Pfam" id="PF25166">
    <property type="entry name" value="CoiA_C"/>
    <property type="match status" value="1"/>
</dbReference>
<dbReference type="Pfam" id="PF06054">
    <property type="entry name" value="CoiA_nuc"/>
    <property type="match status" value="1"/>
</dbReference>
<evidence type="ECO:0000259" key="2">
    <source>
        <dbReference type="Pfam" id="PF25164"/>
    </source>
</evidence>
<dbReference type="AlphaFoldDB" id="A0A0U4G7G9"/>
<dbReference type="InterPro" id="IPR057253">
    <property type="entry name" value="CoiA-like_N"/>
</dbReference>
<feature type="domain" description="Competence protein CoiA-like N-terminal" evidence="2">
    <location>
        <begin position="18"/>
        <end position="62"/>
    </location>
</feature>
<evidence type="ECO:0000259" key="3">
    <source>
        <dbReference type="Pfam" id="PF25166"/>
    </source>
</evidence>
<feature type="domain" description="Competence protein CoiA C-terminal" evidence="3">
    <location>
        <begin position="234"/>
        <end position="376"/>
    </location>
</feature>
<dbReference type="KEGG" id="lao:AOX59_08440"/>
<dbReference type="OrthoDB" id="3784230at2"/>
<dbReference type="InterPro" id="IPR021176">
    <property type="entry name" value="Competence-induced_CoiA"/>
</dbReference>
<feature type="domain" description="Competence protein CoiA nuclease-like" evidence="1">
    <location>
        <begin position="67"/>
        <end position="223"/>
    </location>
</feature>
<dbReference type="InterPro" id="IPR057252">
    <property type="entry name" value="CoiA_C"/>
</dbReference>
<dbReference type="Proteomes" id="UP000050331">
    <property type="component" value="Chromosome"/>
</dbReference>
<proteinExistence type="predicted"/>
<dbReference type="RefSeq" id="WP_068444582.1">
    <property type="nucleotide sequence ID" value="NZ_CP013862.1"/>
</dbReference>
<evidence type="ECO:0008006" key="6">
    <source>
        <dbReference type="Google" id="ProtNLM"/>
    </source>
</evidence>
<accession>A0A0U4G7G9</accession>
<dbReference type="STRING" id="1472767.AOX59_08440"/>
<keyword evidence="5" id="KW-1185">Reference proteome</keyword>
<reference evidence="4 5" key="1">
    <citation type="submission" date="2016-01" db="EMBL/GenBank/DDBJ databases">
        <title>Complete genome sequence of strain Lentibacillus amyloliquefaciens LAM0015T isolated from saline sediment.</title>
        <authorList>
            <person name="Wang J.-L."/>
            <person name="He M.-X."/>
        </authorList>
    </citation>
    <scope>NUCLEOTIDE SEQUENCE [LARGE SCALE GENOMIC DNA]</scope>
    <source>
        <strain evidence="4 5">LAM0015</strain>
    </source>
</reference>
<sequence>MLQAKTEYGKLVTPALFTKQEIRTLKQHNKFFCPACQSPVIVKAGSKITPHFAHSARGNCPAQEGGEGAYHEKGKLLLYQWLKHQRLNVRLEEYLPEISQRPDILIRLKAKTIAIEYQCAKIPPAEIVDRTRGYEKAGITPIWIIGVNQFNRRKRNEIKIDAFHLHLIHQFSADFPLTLYFFCPDTLRFITFQDLYLSSNRQAIGNMTIQKLNAMDFTDLFHKTFLPRQKLFQNWLTAKRSLRMRPSKRAFGRELAWQQWLYVNSLHRDSLPSPVYLPVTGQFRMKTQPWDWQSRLCVEVIGHMSPNETFSVKRCQHLFRRHIRPTHAFPLIKSSVNPIYEYLQLLEELQVIRETSPNHFTKENPLKFYKHIEAALEGDKLLMIELMKQNTGMFPK</sequence>
<gene>
    <name evidence="4" type="ORF">AOX59_08440</name>
</gene>
<organism evidence="4 5">
    <name type="scientific">Lentibacillus amyloliquefaciens</name>
    <dbReference type="NCBI Taxonomy" id="1472767"/>
    <lineage>
        <taxon>Bacteria</taxon>
        <taxon>Bacillati</taxon>
        <taxon>Bacillota</taxon>
        <taxon>Bacilli</taxon>
        <taxon>Bacillales</taxon>
        <taxon>Bacillaceae</taxon>
        <taxon>Lentibacillus</taxon>
    </lineage>
</organism>
<evidence type="ECO:0000259" key="1">
    <source>
        <dbReference type="Pfam" id="PF06054"/>
    </source>
</evidence>
<name>A0A0U4G7G9_9BACI</name>
<evidence type="ECO:0000313" key="4">
    <source>
        <dbReference type="EMBL" id="ALX48634.1"/>
    </source>
</evidence>